<evidence type="ECO:0000313" key="5">
    <source>
        <dbReference type="EMBL" id="GLK77103.1"/>
    </source>
</evidence>
<feature type="compositionally biased region" description="Basic and acidic residues" evidence="4">
    <location>
        <begin position="1"/>
        <end position="13"/>
    </location>
</feature>
<keyword evidence="3" id="KW-0012">Acyltransferase</keyword>
<dbReference type="PROSITE" id="PS00101">
    <property type="entry name" value="HEXAPEP_TRANSFERASES"/>
    <property type="match status" value="1"/>
</dbReference>
<keyword evidence="2" id="KW-0677">Repeat</keyword>
<feature type="region of interest" description="Disordered" evidence="4">
    <location>
        <begin position="1"/>
        <end position="23"/>
    </location>
</feature>
<accession>A0A9W6JIZ4</accession>
<dbReference type="InterPro" id="IPR051159">
    <property type="entry name" value="Hexapeptide_acetyltransf"/>
</dbReference>
<proteinExistence type="predicted"/>
<dbReference type="InterPro" id="IPR011004">
    <property type="entry name" value="Trimer_LpxA-like_sf"/>
</dbReference>
<dbReference type="AlphaFoldDB" id="A0A9W6JIZ4"/>
<evidence type="ECO:0000256" key="3">
    <source>
        <dbReference type="ARBA" id="ARBA00023315"/>
    </source>
</evidence>
<comment type="caution">
    <text evidence="5">The sequence shown here is derived from an EMBL/GenBank/DDBJ whole genome shotgun (WGS) entry which is preliminary data.</text>
</comment>
<dbReference type="EMBL" id="BSFK01000010">
    <property type="protein sequence ID" value="GLK77103.1"/>
    <property type="molecule type" value="Genomic_DNA"/>
</dbReference>
<dbReference type="Gene3D" id="2.160.10.10">
    <property type="entry name" value="Hexapeptide repeat proteins"/>
    <property type="match status" value="1"/>
</dbReference>
<name>A0A9W6JIZ4_9HYPH</name>
<dbReference type="Proteomes" id="UP001143364">
    <property type="component" value="Unassembled WGS sequence"/>
</dbReference>
<reference evidence="5" key="1">
    <citation type="journal article" date="2014" name="Int. J. Syst. Evol. Microbiol.">
        <title>Complete genome sequence of Corynebacterium casei LMG S-19264T (=DSM 44701T), isolated from a smear-ripened cheese.</title>
        <authorList>
            <consortium name="US DOE Joint Genome Institute (JGI-PGF)"/>
            <person name="Walter F."/>
            <person name="Albersmeier A."/>
            <person name="Kalinowski J."/>
            <person name="Ruckert C."/>
        </authorList>
    </citation>
    <scope>NUCLEOTIDE SEQUENCE</scope>
    <source>
        <strain evidence="5">VKM B-2555</strain>
    </source>
</reference>
<evidence type="ECO:0000256" key="4">
    <source>
        <dbReference type="SAM" id="MobiDB-lite"/>
    </source>
</evidence>
<gene>
    <name evidence="5" type="ORF">GCM10008171_23570</name>
</gene>
<reference evidence="5" key="2">
    <citation type="submission" date="2023-01" db="EMBL/GenBank/DDBJ databases">
        <authorList>
            <person name="Sun Q."/>
            <person name="Evtushenko L."/>
        </authorList>
    </citation>
    <scope>NUCLEOTIDE SEQUENCE</scope>
    <source>
        <strain evidence="5">VKM B-2555</strain>
    </source>
</reference>
<dbReference type="SUPFAM" id="SSF51161">
    <property type="entry name" value="Trimeric LpxA-like enzymes"/>
    <property type="match status" value="1"/>
</dbReference>
<dbReference type="CDD" id="cd04647">
    <property type="entry name" value="LbH_MAT_like"/>
    <property type="match status" value="1"/>
</dbReference>
<dbReference type="GO" id="GO:0016746">
    <property type="term" value="F:acyltransferase activity"/>
    <property type="evidence" value="ECO:0007669"/>
    <property type="project" value="UniProtKB-KW"/>
</dbReference>
<evidence type="ECO:0008006" key="7">
    <source>
        <dbReference type="Google" id="ProtNLM"/>
    </source>
</evidence>
<evidence type="ECO:0000256" key="2">
    <source>
        <dbReference type="ARBA" id="ARBA00022737"/>
    </source>
</evidence>
<dbReference type="Pfam" id="PF00132">
    <property type="entry name" value="Hexapep"/>
    <property type="match status" value="1"/>
</dbReference>
<dbReference type="InterPro" id="IPR018357">
    <property type="entry name" value="Hexapep_transf_CS"/>
</dbReference>
<dbReference type="InterPro" id="IPR001451">
    <property type="entry name" value="Hexapep"/>
</dbReference>
<organism evidence="5 6">
    <name type="scientific">Methylopila jiangsuensis</name>
    <dbReference type="NCBI Taxonomy" id="586230"/>
    <lineage>
        <taxon>Bacteria</taxon>
        <taxon>Pseudomonadati</taxon>
        <taxon>Pseudomonadota</taxon>
        <taxon>Alphaproteobacteria</taxon>
        <taxon>Hyphomicrobiales</taxon>
        <taxon>Methylopilaceae</taxon>
        <taxon>Methylopila</taxon>
    </lineage>
</organism>
<sequence>MCEGKEVNTREGEVGAEGRAPPAVQPSSVFKELKLAGFEDVQLQGVNLYDLYRMSGGGKNGFKYKSKYGNVVSLKGDFSIDAMTKTNIYFNGRDNVINIYGIKNVFGLHLACVGGGTINFSSPNVVRGLTVMSSNGGVVSIGSDCLISRDVIIYASKAHGLYNVSDGERRFKQGVTVGDHVWLGQGVRLLSGASIGDGSVIGSYSVLARSVPNNCAAAGNPCRVTTHDIFWTDKAVPDDGNYFDMLQRSGKSRPRFVRFTQEGD</sequence>
<dbReference type="RefSeq" id="WP_271204938.1">
    <property type="nucleotide sequence ID" value="NZ_BSFK01000010.1"/>
</dbReference>
<evidence type="ECO:0000313" key="6">
    <source>
        <dbReference type="Proteomes" id="UP001143364"/>
    </source>
</evidence>
<dbReference type="PANTHER" id="PTHR23416">
    <property type="entry name" value="SIALIC ACID SYNTHASE-RELATED"/>
    <property type="match status" value="1"/>
</dbReference>
<keyword evidence="6" id="KW-1185">Reference proteome</keyword>
<protein>
    <recommendedName>
        <fullName evidence="7">Acyltransferase</fullName>
    </recommendedName>
</protein>
<dbReference type="PANTHER" id="PTHR23416:SF78">
    <property type="entry name" value="LIPOPOLYSACCHARIDE BIOSYNTHESIS O-ACETYL TRANSFERASE WBBJ-RELATED"/>
    <property type="match status" value="1"/>
</dbReference>
<evidence type="ECO:0000256" key="1">
    <source>
        <dbReference type="ARBA" id="ARBA00022679"/>
    </source>
</evidence>
<keyword evidence="1" id="KW-0808">Transferase</keyword>